<dbReference type="InterPro" id="IPR008042">
    <property type="entry name" value="Retrotrans_Pao"/>
</dbReference>
<accession>A0A1X7V8L7</accession>
<sequence length="92" mass="10626">MSLKTRVALTSQQTISRLELLSELLLTRLIASISKNLEKTLEKPICYMDSKVALYWILGPNKDWRPFVQHRVEEIVNSSTKLQALPRQGQPY</sequence>
<dbReference type="AlphaFoldDB" id="A0A1X7V8L7"/>
<evidence type="ECO:0000313" key="1">
    <source>
        <dbReference type="EnsemblMetazoa" id="Aqu2.1.35852_001"/>
    </source>
</evidence>
<dbReference type="EnsemblMetazoa" id="Aqu2.1.35852_001">
    <property type="protein sequence ID" value="Aqu2.1.35852_001"/>
    <property type="gene ID" value="Aqu2.1.35852"/>
</dbReference>
<reference evidence="1" key="1">
    <citation type="submission" date="2017-05" db="UniProtKB">
        <authorList>
            <consortium name="EnsemblMetazoa"/>
        </authorList>
    </citation>
    <scope>IDENTIFICATION</scope>
</reference>
<dbReference type="InParanoid" id="A0A1X7V8L7"/>
<name>A0A1X7V8L7_AMPQE</name>
<organism evidence="1">
    <name type="scientific">Amphimedon queenslandica</name>
    <name type="common">Sponge</name>
    <dbReference type="NCBI Taxonomy" id="400682"/>
    <lineage>
        <taxon>Eukaryota</taxon>
        <taxon>Metazoa</taxon>
        <taxon>Porifera</taxon>
        <taxon>Demospongiae</taxon>
        <taxon>Heteroscleromorpha</taxon>
        <taxon>Haplosclerida</taxon>
        <taxon>Niphatidae</taxon>
        <taxon>Amphimedon</taxon>
    </lineage>
</organism>
<dbReference type="Pfam" id="PF05380">
    <property type="entry name" value="Peptidase_A17"/>
    <property type="match status" value="1"/>
</dbReference>
<evidence type="ECO:0008006" key="2">
    <source>
        <dbReference type="Google" id="ProtNLM"/>
    </source>
</evidence>
<protein>
    <recommendedName>
        <fullName evidence="2">Reverse transcriptase RNase H-like domain-containing protein</fullName>
    </recommendedName>
</protein>
<proteinExistence type="predicted"/>